<reference evidence="1 2" key="1">
    <citation type="submission" date="2022-07" db="EMBL/GenBank/DDBJ databases">
        <title>Mucilaginibacter sp. JC4.</title>
        <authorList>
            <person name="Le V."/>
            <person name="Ko S.-R."/>
            <person name="Ahn C.-Y."/>
            <person name="Oh H.-M."/>
        </authorList>
    </citation>
    <scope>NUCLEOTIDE SEQUENCE [LARGE SCALE GENOMIC DNA]</scope>
    <source>
        <strain evidence="1 2">JC4</strain>
    </source>
</reference>
<gene>
    <name evidence="1" type="ORF">NPE20_06135</name>
</gene>
<dbReference type="Proteomes" id="UP001204376">
    <property type="component" value="Unassembled WGS sequence"/>
</dbReference>
<organism evidence="1 2">
    <name type="scientific">Mucilaginibacter aquariorum</name>
    <dbReference type="NCBI Taxonomy" id="2967225"/>
    <lineage>
        <taxon>Bacteria</taxon>
        <taxon>Pseudomonadati</taxon>
        <taxon>Bacteroidota</taxon>
        <taxon>Sphingobacteriia</taxon>
        <taxon>Sphingobacteriales</taxon>
        <taxon>Sphingobacteriaceae</taxon>
        <taxon>Mucilaginibacter</taxon>
    </lineage>
</organism>
<protein>
    <recommendedName>
        <fullName evidence="3">LysM domain-containing protein</fullName>
    </recommendedName>
</protein>
<sequence>MTTSIQSLLQQSGLKTNTFSSASRYYSIDTTTMQDVNGNSITYLRRRFLPQPDQFFKLQEHTVLQGERLDQVTVEYLGDPERYWQICDANNAMRPEELIEEPGSKIKITLPEGIPGNSNA</sequence>
<proteinExistence type="predicted"/>
<evidence type="ECO:0008006" key="3">
    <source>
        <dbReference type="Google" id="ProtNLM"/>
    </source>
</evidence>
<evidence type="ECO:0000313" key="1">
    <source>
        <dbReference type="EMBL" id="MCQ6957524.1"/>
    </source>
</evidence>
<dbReference type="EMBL" id="JANHOH010000001">
    <property type="protein sequence ID" value="MCQ6957524.1"/>
    <property type="molecule type" value="Genomic_DNA"/>
</dbReference>
<name>A0ABT1SYW7_9SPHI</name>
<keyword evidence="2" id="KW-1185">Reference proteome</keyword>
<accession>A0ABT1SYW7</accession>
<evidence type="ECO:0000313" key="2">
    <source>
        <dbReference type="Proteomes" id="UP001204376"/>
    </source>
</evidence>
<dbReference type="RefSeq" id="WP_256537729.1">
    <property type="nucleotide sequence ID" value="NZ_JANHOH010000001.1"/>
</dbReference>
<comment type="caution">
    <text evidence="1">The sequence shown here is derived from an EMBL/GenBank/DDBJ whole genome shotgun (WGS) entry which is preliminary data.</text>
</comment>